<gene>
    <name evidence="1" type="ORF">J2Z66_004903</name>
</gene>
<sequence>MPEQEAAVKGFAAYFRLACEVRAFFEILPFGLRLDIPQVSFVSVQV</sequence>
<comment type="caution">
    <text evidence="1">The sequence shown here is derived from an EMBL/GenBank/DDBJ whole genome shotgun (WGS) entry which is preliminary data.</text>
</comment>
<evidence type="ECO:0000313" key="1">
    <source>
        <dbReference type="EMBL" id="MBP1993282.1"/>
    </source>
</evidence>
<dbReference type="Proteomes" id="UP001519287">
    <property type="component" value="Unassembled WGS sequence"/>
</dbReference>
<protein>
    <submittedName>
        <fullName evidence="1">Uncharacterized protein</fullName>
    </submittedName>
</protein>
<keyword evidence="2" id="KW-1185">Reference proteome</keyword>
<dbReference type="EMBL" id="JAGGLB010000018">
    <property type="protein sequence ID" value="MBP1993282.1"/>
    <property type="molecule type" value="Genomic_DNA"/>
</dbReference>
<proteinExistence type="predicted"/>
<reference evidence="1 2" key="1">
    <citation type="submission" date="2021-03" db="EMBL/GenBank/DDBJ databases">
        <title>Genomic Encyclopedia of Type Strains, Phase IV (KMG-IV): sequencing the most valuable type-strain genomes for metagenomic binning, comparative biology and taxonomic classification.</title>
        <authorList>
            <person name="Goeker M."/>
        </authorList>
    </citation>
    <scope>NUCLEOTIDE SEQUENCE [LARGE SCALE GENOMIC DNA]</scope>
    <source>
        <strain evidence="1 2">DSM 26048</strain>
    </source>
</reference>
<name>A0ABS4J0B2_9BACL</name>
<accession>A0ABS4J0B2</accession>
<organism evidence="1 2">
    <name type="scientific">Paenibacillus eucommiae</name>
    <dbReference type="NCBI Taxonomy" id="1355755"/>
    <lineage>
        <taxon>Bacteria</taxon>
        <taxon>Bacillati</taxon>
        <taxon>Bacillota</taxon>
        <taxon>Bacilli</taxon>
        <taxon>Bacillales</taxon>
        <taxon>Paenibacillaceae</taxon>
        <taxon>Paenibacillus</taxon>
    </lineage>
</organism>
<evidence type="ECO:0000313" key="2">
    <source>
        <dbReference type="Proteomes" id="UP001519287"/>
    </source>
</evidence>
<dbReference type="RefSeq" id="WP_209975009.1">
    <property type="nucleotide sequence ID" value="NZ_JAGGLB010000018.1"/>
</dbReference>